<dbReference type="Pfam" id="PF00106">
    <property type="entry name" value="adh_short"/>
    <property type="match status" value="1"/>
</dbReference>
<dbReference type="EMBL" id="PDVP01000017">
    <property type="protein sequence ID" value="PHP65224.1"/>
    <property type="molecule type" value="Genomic_DNA"/>
</dbReference>
<evidence type="ECO:0000256" key="2">
    <source>
        <dbReference type="ARBA" id="ARBA00023002"/>
    </source>
</evidence>
<dbReference type="AlphaFoldDB" id="A0A2G1QIE4"/>
<proteinExistence type="inferred from homology"/>
<evidence type="ECO:0000313" key="5">
    <source>
        <dbReference type="Proteomes" id="UP000221168"/>
    </source>
</evidence>
<dbReference type="Proteomes" id="UP000221168">
    <property type="component" value="Unassembled WGS sequence"/>
</dbReference>
<dbReference type="OrthoDB" id="9793825at2"/>
<dbReference type="InterPro" id="IPR036291">
    <property type="entry name" value="NAD(P)-bd_dom_sf"/>
</dbReference>
<dbReference type="PROSITE" id="PS00061">
    <property type="entry name" value="ADH_SHORT"/>
    <property type="match status" value="1"/>
</dbReference>
<gene>
    <name evidence="4" type="ORF">CSC94_20140</name>
</gene>
<dbReference type="PRINTS" id="PR00080">
    <property type="entry name" value="SDRFAMILY"/>
</dbReference>
<dbReference type="InterPro" id="IPR020904">
    <property type="entry name" value="Sc_DH/Rdtase_CS"/>
</dbReference>
<dbReference type="PANTHER" id="PTHR44196:SF1">
    <property type="entry name" value="DEHYDROGENASE_REDUCTASE SDR FAMILY MEMBER 7B"/>
    <property type="match status" value="1"/>
</dbReference>
<dbReference type="Gene3D" id="3.40.50.720">
    <property type="entry name" value="NAD(P)-binding Rossmann-like Domain"/>
    <property type="match status" value="1"/>
</dbReference>
<keyword evidence="2" id="KW-0560">Oxidoreductase</keyword>
<dbReference type="InterPro" id="IPR002347">
    <property type="entry name" value="SDR_fam"/>
</dbReference>
<accession>A0A2G1QIE4</accession>
<dbReference type="RefSeq" id="WP_099308182.1">
    <property type="nucleotide sequence ID" value="NZ_PDVP01000017.1"/>
</dbReference>
<dbReference type="GO" id="GO:0016491">
    <property type="term" value="F:oxidoreductase activity"/>
    <property type="evidence" value="ECO:0007669"/>
    <property type="project" value="UniProtKB-KW"/>
</dbReference>
<dbReference type="SUPFAM" id="SSF51735">
    <property type="entry name" value="NAD(P)-binding Rossmann-fold domains"/>
    <property type="match status" value="1"/>
</dbReference>
<evidence type="ECO:0000256" key="1">
    <source>
        <dbReference type="ARBA" id="ARBA00006484"/>
    </source>
</evidence>
<evidence type="ECO:0000256" key="3">
    <source>
        <dbReference type="RuleBase" id="RU000363"/>
    </source>
</evidence>
<dbReference type="PANTHER" id="PTHR44196">
    <property type="entry name" value="DEHYDROGENASE/REDUCTASE SDR FAMILY MEMBER 7B"/>
    <property type="match status" value="1"/>
</dbReference>
<comment type="similarity">
    <text evidence="1 3">Belongs to the short-chain dehydrogenases/reductases (SDR) family.</text>
</comment>
<keyword evidence="5" id="KW-1185">Reference proteome</keyword>
<name>A0A2G1QIE4_9HYPH</name>
<dbReference type="CDD" id="cd05233">
    <property type="entry name" value="SDR_c"/>
    <property type="match status" value="1"/>
</dbReference>
<reference evidence="4 5" key="1">
    <citation type="submission" date="2017-10" db="EMBL/GenBank/DDBJ databases">
        <title>Sedimentibacterium mangrovi gen. nov., sp. nov., a novel member of family Phyllobacteriacea isolated from mangrove sediment.</title>
        <authorList>
            <person name="Liao H."/>
            <person name="Tian Y."/>
        </authorList>
    </citation>
    <scope>NUCLEOTIDE SEQUENCE [LARGE SCALE GENOMIC DNA]</scope>
    <source>
        <strain evidence="4 5">X9-2-2</strain>
    </source>
</reference>
<organism evidence="4 5">
    <name type="scientific">Zhengella mangrovi</name>
    <dbReference type="NCBI Taxonomy" id="1982044"/>
    <lineage>
        <taxon>Bacteria</taxon>
        <taxon>Pseudomonadati</taxon>
        <taxon>Pseudomonadota</taxon>
        <taxon>Alphaproteobacteria</taxon>
        <taxon>Hyphomicrobiales</taxon>
        <taxon>Notoacmeibacteraceae</taxon>
        <taxon>Zhengella</taxon>
    </lineage>
</organism>
<evidence type="ECO:0000313" key="4">
    <source>
        <dbReference type="EMBL" id="PHP65224.1"/>
    </source>
</evidence>
<dbReference type="PRINTS" id="PR00081">
    <property type="entry name" value="GDHRDH"/>
</dbReference>
<comment type="caution">
    <text evidence="4">The sequence shown here is derived from an EMBL/GenBank/DDBJ whole genome shotgun (WGS) entry which is preliminary data.</text>
</comment>
<sequence>MPGPLDGRRVLVTGAGSGIGRALAVEAARRGASLCLSGRRADALRETRTLLDPGQVHLVVPADITSEAGRAGITDSIGAAWGGLDILVNNAGVIAAGSLTAMPDETVLAMMSTNVTAPMFLTRDLVPLLERGRSPRIVNIGSMLGEIPLAHFAAYSASKAAVKGVSVAMRRELRARNIAVTYAAPRTTATDAAARLKAYVPEGKADSPERVARQIWRGVEQGRDHVYPSPAERLFMALQALAPRMVDRFVTPRTSTIVPGHARTIDPIPSEDASHV</sequence>
<dbReference type="GO" id="GO:0016020">
    <property type="term" value="C:membrane"/>
    <property type="evidence" value="ECO:0007669"/>
    <property type="project" value="TreeGrafter"/>
</dbReference>
<protein>
    <submittedName>
        <fullName evidence="4">Short-chain dehydrogenase</fullName>
    </submittedName>
</protein>